<protein>
    <recommendedName>
        <fullName evidence="4">LysM domain-containing protein</fullName>
    </recommendedName>
</protein>
<dbReference type="RefSeq" id="WP_248956049.1">
    <property type="nucleotide sequence ID" value="NZ_JAKIKU010000007.1"/>
</dbReference>
<dbReference type="InterPro" id="IPR020012">
    <property type="entry name" value="LysM_FimV"/>
</dbReference>
<gene>
    <name evidence="2" type="ORF">L2737_13600</name>
</gene>
<organism evidence="2 3">
    <name type="scientific">Shewanella electrodiphila</name>
    <dbReference type="NCBI Taxonomy" id="934143"/>
    <lineage>
        <taxon>Bacteria</taxon>
        <taxon>Pseudomonadati</taxon>
        <taxon>Pseudomonadota</taxon>
        <taxon>Gammaproteobacteria</taxon>
        <taxon>Alteromonadales</taxon>
        <taxon>Shewanellaceae</taxon>
        <taxon>Shewanella</taxon>
    </lineage>
</organism>
<feature type="chain" id="PRO_5045838375" description="LysM domain-containing protein" evidence="1">
    <location>
        <begin position="25"/>
        <end position="277"/>
    </location>
</feature>
<dbReference type="EMBL" id="JAKIKU010000007">
    <property type="protein sequence ID" value="MCL1046346.1"/>
    <property type="molecule type" value="Genomic_DNA"/>
</dbReference>
<name>A0ABT0KS46_9GAMM</name>
<dbReference type="Proteomes" id="UP001202134">
    <property type="component" value="Unassembled WGS sequence"/>
</dbReference>
<sequence length="277" mass="31048">MSKGIFNKAVLALSLFLFSVVAQAAMSHISINSRQFEVGQHPKIKLNIVAGRNDFSRISFHLRQTNGSKEVMEELMVQPISGYMLFAIGVDEVTDPNAKLVVSEYKGNSWRQYAVLPVFDSPFIKITDKTEVRIDTRNQPKKVAPMPYSGDKIAQSTAVNKPQGESHKIVKKSIPVDAVSRSDSTPTVSADCMIERAPSDTLWRIASRYQKQWNTNVYGAMLAIYDANPNGFSKQKIHLIRQDVTLNCPSQTELNQYVNKSEDKAAFEALQQQHRAN</sequence>
<reference evidence="2 3" key="1">
    <citation type="submission" date="2022-01" db="EMBL/GenBank/DDBJ databases">
        <title>Whole genome-based taxonomy of the Shewanellaceae.</title>
        <authorList>
            <person name="Martin-Rodriguez A.J."/>
        </authorList>
    </citation>
    <scope>NUCLEOTIDE SEQUENCE [LARGE SCALE GENOMIC DNA]</scope>
    <source>
        <strain evidence="2 3">DSM 24955</strain>
    </source>
</reference>
<dbReference type="NCBIfam" id="TIGR03505">
    <property type="entry name" value="FimV_core"/>
    <property type="match status" value="1"/>
</dbReference>
<proteinExistence type="predicted"/>
<comment type="caution">
    <text evidence="2">The sequence shown here is derived from an EMBL/GenBank/DDBJ whole genome shotgun (WGS) entry which is preliminary data.</text>
</comment>
<keyword evidence="1" id="KW-0732">Signal</keyword>
<feature type="signal peptide" evidence="1">
    <location>
        <begin position="1"/>
        <end position="24"/>
    </location>
</feature>
<keyword evidence="3" id="KW-1185">Reference proteome</keyword>
<accession>A0ABT0KS46</accession>
<evidence type="ECO:0000313" key="2">
    <source>
        <dbReference type="EMBL" id="MCL1046346.1"/>
    </source>
</evidence>
<evidence type="ECO:0000313" key="3">
    <source>
        <dbReference type="Proteomes" id="UP001202134"/>
    </source>
</evidence>
<evidence type="ECO:0008006" key="4">
    <source>
        <dbReference type="Google" id="ProtNLM"/>
    </source>
</evidence>
<evidence type="ECO:0000256" key="1">
    <source>
        <dbReference type="SAM" id="SignalP"/>
    </source>
</evidence>